<feature type="compositionally biased region" description="Low complexity" evidence="1">
    <location>
        <begin position="425"/>
        <end position="445"/>
    </location>
</feature>
<feature type="region of interest" description="Disordered" evidence="1">
    <location>
        <begin position="617"/>
        <end position="647"/>
    </location>
</feature>
<comment type="caution">
    <text evidence="2">The sequence shown here is derived from an EMBL/GenBank/DDBJ whole genome shotgun (WGS) entry which is preliminary data.</text>
</comment>
<evidence type="ECO:0000313" key="2">
    <source>
        <dbReference type="EMBL" id="TNY20198.1"/>
    </source>
</evidence>
<feature type="compositionally biased region" description="Low complexity" evidence="1">
    <location>
        <begin position="577"/>
        <end position="599"/>
    </location>
</feature>
<accession>A0A5C5FTH7</accession>
<name>A0A5C5FTH7_9BASI</name>
<keyword evidence="3" id="KW-1185">Reference proteome</keyword>
<feature type="compositionally biased region" description="Low complexity" evidence="1">
    <location>
        <begin position="347"/>
        <end position="362"/>
    </location>
</feature>
<sequence length="647" mass="68828">MRRAVPRLAPRAPSLISTGSGDRGSSSSPLRVPTVPPHPLVASLNSLLASLLIPLSVPTLQLATPSLLLSVLEAILGTRIQDVHDDWRGSWDRQHRRAVTDVLVHAIDEVQQVLASRLPREEDDASARPAWRADEVDIHEVVRGREDAVARLVEALLDIARALGVLPEPSGPEKSPPTTPKARERFLPQGATLPSPPETPRARSRFPSLAPSKLLENGLSRSSPPPASRDGPPVTQTALFAPRPLRAPRPPAPPHTPPPPTPTPRAHPPPPLSPTAPSFLAQVAADRWRSPPPPVCPLSPRRRRVSGSERGARGRAGEVAEQEGEREEAGASERRRSTLEVLRRKMAAAQAAMVAAAAAGARAAEETGDGPAQDDEATCRGPADSAGEGECAECSAPAQREEAETRRRSRTGRRSSLTKAASRQSLAESRSTSSGSSASSSTSSLDVTFALSPTRSNRQPRRHPRQLAPCTCAHPPPLHLPPPPYVLASRARVSTPESALGSVDSKPRRVRLSRPRPPGSLGRRHPSSAPSAPTDDTPSAAELSLHSSTDIDSFEQSSASLHPRPRPRARAPPPPAAAASPPSSSEPAQSATSPPSPYTLLLLAHRERLREKLALLERRERDRREAAAAAEGVASEGRAEAEAEVPS</sequence>
<feature type="compositionally biased region" description="Pro residues" evidence="1">
    <location>
        <begin position="474"/>
        <end position="485"/>
    </location>
</feature>
<reference evidence="2 3" key="1">
    <citation type="submission" date="2019-03" db="EMBL/GenBank/DDBJ databases">
        <title>Rhodosporidium diobovatum UCD-FST 08-225 genome sequencing, assembly, and annotation.</title>
        <authorList>
            <person name="Fakankun I.U."/>
            <person name="Fristensky B."/>
            <person name="Levin D.B."/>
        </authorList>
    </citation>
    <scope>NUCLEOTIDE SEQUENCE [LARGE SCALE GENOMIC DNA]</scope>
    <source>
        <strain evidence="2 3">UCD-FST 08-225</strain>
    </source>
</reference>
<feature type="region of interest" description="Disordered" evidence="1">
    <location>
        <begin position="1"/>
        <end position="33"/>
    </location>
</feature>
<gene>
    <name evidence="2" type="ORF">DMC30DRAFT_266018</name>
</gene>
<organism evidence="2 3">
    <name type="scientific">Rhodotorula diobovata</name>
    <dbReference type="NCBI Taxonomy" id="5288"/>
    <lineage>
        <taxon>Eukaryota</taxon>
        <taxon>Fungi</taxon>
        <taxon>Dikarya</taxon>
        <taxon>Basidiomycota</taxon>
        <taxon>Pucciniomycotina</taxon>
        <taxon>Microbotryomycetes</taxon>
        <taxon>Sporidiobolales</taxon>
        <taxon>Sporidiobolaceae</taxon>
        <taxon>Rhodotorula</taxon>
    </lineage>
</organism>
<feature type="compositionally biased region" description="Basic and acidic residues" evidence="1">
    <location>
        <begin position="327"/>
        <end position="343"/>
    </location>
</feature>
<feature type="compositionally biased region" description="Basic and acidic residues" evidence="1">
    <location>
        <begin position="306"/>
        <end position="318"/>
    </location>
</feature>
<dbReference type="OrthoDB" id="2528549at2759"/>
<feature type="compositionally biased region" description="Low complexity" evidence="1">
    <location>
        <begin position="1"/>
        <end position="28"/>
    </location>
</feature>
<dbReference type="Proteomes" id="UP000311382">
    <property type="component" value="Unassembled WGS sequence"/>
</dbReference>
<evidence type="ECO:0000313" key="3">
    <source>
        <dbReference type="Proteomes" id="UP000311382"/>
    </source>
</evidence>
<feature type="region of interest" description="Disordered" evidence="1">
    <location>
        <begin position="188"/>
        <end position="599"/>
    </location>
</feature>
<feature type="compositionally biased region" description="Acidic residues" evidence="1">
    <location>
        <begin position="366"/>
        <end position="376"/>
    </location>
</feature>
<dbReference type="AlphaFoldDB" id="A0A5C5FTH7"/>
<dbReference type="EMBL" id="SOZI01000073">
    <property type="protein sequence ID" value="TNY20198.1"/>
    <property type="molecule type" value="Genomic_DNA"/>
</dbReference>
<feature type="compositionally biased region" description="Pro residues" evidence="1">
    <location>
        <begin position="245"/>
        <end position="274"/>
    </location>
</feature>
<feature type="compositionally biased region" description="Polar residues" evidence="1">
    <location>
        <begin position="545"/>
        <end position="556"/>
    </location>
</feature>
<feature type="compositionally biased region" description="Low complexity" evidence="1">
    <location>
        <begin position="627"/>
        <end position="636"/>
    </location>
</feature>
<protein>
    <submittedName>
        <fullName evidence="2">Uncharacterized protein</fullName>
    </submittedName>
</protein>
<evidence type="ECO:0000256" key="1">
    <source>
        <dbReference type="SAM" id="MobiDB-lite"/>
    </source>
</evidence>
<proteinExistence type="predicted"/>
<feature type="compositionally biased region" description="Basic and acidic residues" evidence="1">
    <location>
        <begin position="617"/>
        <end position="626"/>
    </location>
</feature>